<name>A0A977KR00_HIRMN</name>
<evidence type="ECO:0000256" key="7">
    <source>
        <dbReference type="ARBA" id="ARBA00023157"/>
    </source>
</evidence>
<keyword evidence="5" id="KW-0378">Hydrolase</keyword>
<evidence type="ECO:0000256" key="5">
    <source>
        <dbReference type="ARBA" id="ARBA00022801"/>
    </source>
</evidence>
<feature type="chain" id="PRO_5038007682" description="lysozyme" evidence="11">
    <location>
        <begin position="21"/>
        <end position="135"/>
    </location>
</feature>
<evidence type="ECO:0000256" key="3">
    <source>
        <dbReference type="ARBA" id="ARBA00022529"/>
    </source>
</evidence>
<dbReference type="InterPro" id="IPR008597">
    <property type="entry name" value="Invert_lysozyme"/>
</dbReference>
<keyword evidence="7 10" id="KW-1015">Disulfide bond</keyword>
<dbReference type="InterPro" id="IPR023346">
    <property type="entry name" value="Lysozyme-like_dom_sf"/>
</dbReference>
<evidence type="ECO:0000256" key="11">
    <source>
        <dbReference type="SAM" id="SignalP"/>
    </source>
</evidence>
<evidence type="ECO:0000256" key="2">
    <source>
        <dbReference type="ARBA" id="ARBA00012732"/>
    </source>
</evidence>
<dbReference type="Pfam" id="PF05497">
    <property type="entry name" value="Destabilase"/>
    <property type="match status" value="1"/>
</dbReference>
<evidence type="ECO:0000256" key="4">
    <source>
        <dbReference type="ARBA" id="ARBA00022638"/>
    </source>
</evidence>
<dbReference type="GO" id="GO:0031640">
    <property type="term" value="P:killing of cells of another organism"/>
    <property type="evidence" value="ECO:0007669"/>
    <property type="project" value="UniProtKB-KW"/>
</dbReference>
<keyword evidence="8" id="KW-0326">Glycosidase</keyword>
<comment type="catalytic activity">
    <reaction evidence="1">
        <text>Hydrolysis of (1-&gt;4)-beta-linkages between N-acetylmuramic acid and N-acetyl-D-glucosamine residues in a peptidoglycan and between N-acetyl-D-glucosamine residues in chitodextrins.</text>
        <dbReference type="EC" id="3.2.1.17"/>
    </reaction>
</comment>
<accession>A0A977KR00</accession>
<dbReference type="CDD" id="cd16890">
    <property type="entry name" value="lyz_i"/>
    <property type="match status" value="1"/>
</dbReference>
<dbReference type="AlphaFoldDB" id="A0A977KR00"/>
<feature type="active site" description="Nucleophile" evidence="9">
    <location>
        <position position="46"/>
    </location>
</feature>
<organism evidence="12">
    <name type="scientific">Hirudinaria manillensis</name>
    <name type="common">Asian medical leech</name>
    <name type="synonym">Poecilobdella manillensis</name>
    <dbReference type="NCBI Taxonomy" id="1348078"/>
    <lineage>
        <taxon>Eukaryota</taxon>
        <taxon>Metazoa</taxon>
        <taxon>Spiralia</taxon>
        <taxon>Lophotrochozoa</taxon>
        <taxon>Annelida</taxon>
        <taxon>Clitellata</taxon>
        <taxon>Hirudinea</taxon>
        <taxon>Hirudinida</taxon>
        <taxon>Hirudiniformes</taxon>
        <taxon>Hirudinidae</taxon>
        <taxon>Hirudinaria</taxon>
    </lineage>
</organism>
<keyword evidence="6" id="KW-0044">Antibiotic</keyword>
<keyword evidence="3" id="KW-0929">Antimicrobial</keyword>
<reference evidence="12" key="1">
    <citation type="submission" date="2021-10" db="EMBL/GenBank/DDBJ databases">
        <authorList>
            <person name="Tian Q."/>
            <person name="Liu F."/>
            <person name="Cheng B."/>
        </authorList>
    </citation>
    <scope>NUCLEOTIDE SEQUENCE</scope>
</reference>
<feature type="active site" description="Proton donor" evidence="9">
    <location>
        <position position="34"/>
    </location>
</feature>
<evidence type="ECO:0000256" key="1">
    <source>
        <dbReference type="ARBA" id="ARBA00000632"/>
    </source>
</evidence>
<dbReference type="PANTHER" id="PTHR11195:SF13">
    <property type="entry name" value="INVERTEBRATE-TYPE LYSOZYME 2-RELATED"/>
    <property type="match status" value="1"/>
</dbReference>
<feature type="disulfide bond" evidence="10">
    <location>
        <begin position="65"/>
        <end position="85"/>
    </location>
</feature>
<dbReference type="Gene3D" id="1.10.530.10">
    <property type="match status" value="1"/>
</dbReference>
<dbReference type="SUPFAM" id="SSF53955">
    <property type="entry name" value="Lysozyme-like"/>
    <property type="match status" value="1"/>
</dbReference>
<evidence type="ECO:0000256" key="6">
    <source>
        <dbReference type="ARBA" id="ARBA00023022"/>
    </source>
</evidence>
<proteinExistence type="evidence at transcript level"/>
<feature type="disulfide bond" evidence="10">
    <location>
        <begin position="26"/>
        <end position="105"/>
    </location>
</feature>
<evidence type="ECO:0000256" key="8">
    <source>
        <dbReference type="ARBA" id="ARBA00023295"/>
    </source>
</evidence>
<evidence type="ECO:0000256" key="9">
    <source>
        <dbReference type="PIRSR" id="PIRSR608597-1"/>
    </source>
</evidence>
<feature type="disulfide bond" evidence="10">
    <location>
        <begin position="75"/>
        <end position="81"/>
    </location>
</feature>
<dbReference type="GO" id="GO:0042742">
    <property type="term" value="P:defense response to bacterium"/>
    <property type="evidence" value="ECO:0007669"/>
    <property type="project" value="UniProtKB-KW"/>
</dbReference>
<evidence type="ECO:0000313" key="12">
    <source>
        <dbReference type="EMBL" id="UXE43310.1"/>
    </source>
</evidence>
<dbReference type="EC" id="3.2.1.17" evidence="2"/>
<dbReference type="PROSITE" id="PS51909">
    <property type="entry name" value="LYSOZYME_I"/>
    <property type="match status" value="1"/>
</dbReference>
<dbReference type="EMBL" id="OK647411">
    <property type="protein sequence ID" value="UXE43310.1"/>
    <property type="molecule type" value="mRNA"/>
</dbReference>
<evidence type="ECO:0000256" key="10">
    <source>
        <dbReference type="PIRSR" id="PIRSR608597-3"/>
    </source>
</evidence>
<sequence length="135" mass="15115">MNYAVFVTLLVVYAIDVAKCSVPSDCLRCICQIEGCDSEIGRCIMDSGSLSCGPYQIKEVYWIDCGRPGGDYQTCTKEKSCSERCIHAYMNKYANRCTGGRHPTCQDYAKIHNMGPNGCQSSNNHYWDNVRRCLG</sequence>
<feature type="disulfide bond" evidence="10">
    <location>
        <begin position="43"/>
        <end position="52"/>
    </location>
</feature>
<keyword evidence="4" id="KW-0081">Bacteriolytic enzyme</keyword>
<keyword evidence="11" id="KW-0732">Signal</keyword>
<feature type="signal peptide" evidence="11">
    <location>
        <begin position="1"/>
        <end position="20"/>
    </location>
</feature>
<dbReference type="PANTHER" id="PTHR11195">
    <property type="entry name" value="DESTABILASE-RELATED"/>
    <property type="match status" value="1"/>
</dbReference>
<dbReference type="SMR" id="A0A977KR00"/>
<protein>
    <recommendedName>
        <fullName evidence="2">lysozyme</fullName>
        <ecNumber evidence="2">3.2.1.17</ecNumber>
    </recommendedName>
</protein>
<dbReference type="GO" id="GO:0003796">
    <property type="term" value="F:lysozyme activity"/>
    <property type="evidence" value="ECO:0007669"/>
    <property type="project" value="UniProtKB-EC"/>
</dbReference>